<evidence type="ECO:0000313" key="1">
    <source>
        <dbReference type="EMBL" id="GKV00224.1"/>
    </source>
</evidence>
<organism evidence="1 2">
    <name type="scientific">Rubroshorea leprosula</name>
    <dbReference type="NCBI Taxonomy" id="152421"/>
    <lineage>
        <taxon>Eukaryota</taxon>
        <taxon>Viridiplantae</taxon>
        <taxon>Streptophyta</taxon>
        <taxon>Embryophyta</taxon>
        <taxon>Tracheophyta</taxon>
        <taxon>Spermatophyta</taxon>
        <taxon>Magnoliopsida</taxon>
        <taxon>eudicotyledons</taxon>
        <taxon>Gunneridae</taxon>
        <taxon>Pentapetalae</taxon>
        <taxon>rosids</taxon>
        <taxon>malvids</taxon>
        <taxon>Malvales</taxon>
        <taxon>Dipterocarpaceae</taxon>
        <taxon>Rubroshorea</taxon>
    </lineage>
</organism>
<accession>A0AAV5IK38</accession>
<dbReference type="AlphaFoldDB" id="A0AAV5IK38"/>
<sequence>MAKQWSIVAKTKKNNKKLGPDAIAMKLKASKTNPLEIIWSRRNFDILSKKRKGK</sequence>
<reference evidence="1 2" key="1">
    <citation type="journal article" date="2021" name="Commun. Biol.">
        <title>The genome of Shorea leprosula (Dipterocarpaceae) highlights the ecological relevance of drought in aseasonal tropical rainforests.</title>
        <authorList>
            <person name="Ng K.K.S."/>
            <person name="Kobayashi M.J."/>
            <person name="Fawcett J.A."/>
            <person name="Hatakeyama M."/>
            <person name="Paape T."/>
            <person name="Ng C.H."/>
            <person name="Ang C.C."/>
            <person name="Tnah L.H."/>
            <person name="Lee C.T."/>
            <person name="Nishiyama T."/>
            <person name="Sese J."/>
            <person name="O'Brien M.J."/>
            <person name="Copetti D."/>
            <person name="Mohd Noor M.I."/>
            <person name="Ong R.C."/>
            <person name="Putra M."/>
            <person name="Sireger I.Z."/>
            <person name="Indrioko S."/>
            <person name="Kosugi Y."/>
            <person name="Izuno A."/>
            <person name="Isagi Y."/>
            <person name="Lee S.L."/>
            <person name="Shimizu K.K."/>
        </authorList>
    </citation>
    <scope>NUCLEOTIDE SEQUENCE [LARGE SCALE GENOMIC DNA]</scope>
    <source>
        <strain evidence="1">214</strain>
    </source>
</reference>
<keyword evidence="2" id="KW-1185">Reference proteome</keyword>
<proteinExistence type="predicted"/>
<name>A0AAV5IK38_9ROSI</name>
<dbReference type="EMBL" id="BPVZ01000015">
    <property type="protein sequence ID" value="GKV00224.1"/>
    <property type="molecule type" value="Genomic_DNA"/>
</dbReference>
<protein>
    <submittedName>
        <fullName evidence="1">Uncharacterized protein</fullName>
    </submittedName>
</protein>
<evidence type="ECO:0000313" key="2">
    <source>
        <dbReference type="Proteomes" id="UP001054252"/>
    </source>
</evidence>
<comment type="caution">
    <text evidence="1">The sequence shown here is derived from an EMBL/GenBank/DDBJ whole genome shotgun (WGS) entry which is preliminary data.</text>
</comment>
<gene>
    <name evidence="1" type="ORF">SLEP1_g12956</name>
</gene>
<dbReference type="Proteomes" id="UP001054252">
    <property type="component" value="Unassembled WGS sequence"/>
</dbReference>